<dbReference type="HOGENOM" id="CLU_2045322_0_0_4"/>
<dbReference type="EMBL" id="FR687359">
    <property type="protein sequence ID" value="CBW75475.1"/>
    <property type="molecule type" value="Genomic_DNA"/>
</dbReference>
<keyword evidence="1" id="KW-0378">Hydrolase</keyword>
<evidence type="ECO:0000313" key="2">
    <source>
        <dbReference type="Proteomes" id="UP000007437"/>
    </source>
</evidence>
<protein>
    <submittedName>
        <fullName evidence="1">Putative hydrolase</fullName>
    </submittedName>
</protein>
<dbReference type="KEGG" id="brh:RBRH_03844"/>
<dbReference type="eggNOG" id="COG3208">
    <property type="taxonomic scope" value="Bacteria"/>
</dbReference>
<evidence type="ECO:0000313" key="1">
    <source>
        <dbReference type="EMBL" id="CBW75475.1"/>
    </source>
</evidence>
<proteinExistence type="predicted"/>
<dbReference type="STRING" id="882378.RBRH_03844"/>
<accession>E5AS93</accession>
<sequence length="120" mass="13243">MMRYRLGKRMGAKASKAAGYLRFFLRLAELGGTRLGIPPLGPGGARAPALNREMEYRIYRRLRCTLSARLAHGAPVPLVFLVGTHSGQEQQVRLDATRRIVVPPFDWIDGSPWFPPGAAA</sequence>
<dbReference type="GO" id="GO:0016787">
    <property type="term" value="F:hydrolase activity"/>
    <property type="evidence" value="ECO:0007669"/>
    <property type="project" value="UniProtKB-KW"/>
</dbReference>
<organism evidence="1 2">
    <name type="scientific">Mycetohabitans rhizoxinica (strain DSM 19002 / CIP 109453 / HKI 454)</name>
    <name type="common">Paraburkholderia rhizoxinica</name>
    <dbReference type="NCBI Taxonomy" id="882378"/>
    <lineage>
        <taxon>Bacteria</taxon>
        <taxon>Pseudomonadati</taxon>
        <taxon>Pseudomonadota</taxon>
        <taxon>Betaproteobacteria</taxon>
        <taxon>Burkholderiales</taxon>
        <taxon>Burkholderiaceae</taxon>
        <taxon>Mycetohabitans</taxon>
    </lineage>
</organism>
<name>E5AS93_MYCRK</name>
<gene>
    <name evidence="1" type="ordered locus">RBRH_03844</name>
</gene>
<reference evidence="1 2" key="1">
    <citation type="journal article" date="2011" name="J. Bacteriol.">
        <title>Complete genome sequence of Burkholderia rhizoxinica, an endosymbiont of Rhizopus microsporus.</title>
        <authorList>
            <person name="Lackner G."/>
            <person name="Moebius N."/>
            <person name="Partida-Martinez L."/>
            <person name="Hertweck C."/>
        </authorList>
    </citation>
    <scope>NUCLEOTIDE SEQUENCE [LARGE SCALE GENOMIC DNA]</scope>
    <source>
        <strain evidence="2">DSM 19002 / CIP 109453 / HKI 454</strain>
    </source>
</reference>
<dbReference type="Proteomes" id="UP000007437">
    <property type="component" value="Chromosome"/>
</dbReference>
<dbReference type="AlphaFoldDB" id="E5AS93"/>